<keyword evidence="1" id="KW-0472">Membrane</keyword>
<feature type="transmembrane region" description="Helical" evidence="1">
    <location>
        <begin position="140"/>
        <end position="156"/>
    </location>
</feature>
<dbReference type="RefSeq" id="WP_171000404.1">
    <property type="nucleotide sequence ID" value="NZ_BJDH01000013.1"/>
</dbReference>
<feature type="transmembrane region" description="Helical" evidence="1">
    <location>
        <begin position="190"/>
        <end position="210"/>
    </location>
</feature>
<evidence type="ECO:0000313" key="3">
    <source>
        <dbReference type="Proteomes" id="UP001596227"/>
    </source>
</evidence>
<sequence length="419" mass="48136">MVYSLSGTSYWDPNIILNGAIGGGYQPKQYFSNYPNTLMLLYMEHFLWLLLGKPTLEVLILVFNYINIIVIDFGMVMIANIADRWFGRQYILLVTVSIWYMFLVTPWVALTYTDTWAFMLTALNLWLITNYYYSHRLWKRYLYAGLLGLSFAVSYYLKPSLLIVFVAYFIIYSLYFLGERRKIQDWLTVGLSLIFGLIVVAGICTAFHVYTNNQRMVVVDPSLSHPVTHFIAMGMTGTGGYTLSDVQLDERIKSPKKRRAVNTQLIKTRLSAFGPANYFKFLVNKQVANTSDASFGWGQDGTFLVVNKMNDKGMVSVLPRKLYTQNGVALTTSYEYRFAVQIAWSMALFCLLLGVGLKSWKIQFLKYSIVGGMLFLLIFEGGRSRYMIQFLPIILILAAVSGQKWGEWVYGHFRTDREK</sequence>
<protein>
    <recommendedName>
        <fullName evidence="4">Glycosyltransferase RgtA/B/C/D-like domain-containing protein</fullName>
    </recommendedName>
</protein>
<proteinExistence type="predicted"/>
<feature type="transmembrane region" description="Helical" evidence="1">
    <location>
        <begin position="90"/>
        <end position="110"/>
    </location>
</feature>
<comment type="caution">
    <text evidence="2">The sequence shown here is derived from an EMBL/GenBank/DDBJ whole genome shotgun (WGS) entry which is preliminary data.</text>
</comment>
<feature type="transmembrane region" description="Helical" evidence="1">
    <location>
        <begin position="116"/>
        <end position="133"/>
    </location>
</feature>
<keyword evidence="1" id="KW-1133">Transmembrane helix</keyword>
<evidence type="ECO:0008006" key="4">
    <source>
        <dbReference type="Google" id="ProtNLM"/>
    </source>
</evidence>
<evidence type="ECO:0000313" key="2">
    <source>
        <dbReference type="EMBL" id="MFC6294107.1"/>
    </source>
</evidence>
<accession>A0ABW1UFQ4</accession>
<name>A0ABW1UFQ4_9LACO</name>
<feature type="transmembrane region" description="Helical" evidence="1">
    <location>
        <begin position="362"/>
        <end position="379"/>
    </location>
</feature>
<keyword evidence="3" id="KW-1185">Reference proteome</keyword>
<feature type="transmembrane region" description="Helical" evidence="1">
    <location>
        <begin position="386"/>
        <end position="405"/>
    </location>
</feature>
<evidence type="ECO:0000256" key="1">
    <source>
        <dbReference type="SAM" id="Phobius"/>
    </source>
</evidence>
<dbReference type="Proteomes" id="UP001596227">
    <property type="component" value="Unassembled WGS sequence"/>
</dbReference>
<dbReference type="EMBL" id="JBHSSB010000006">
    <property type="protein sequence ID" value="MFC6294107.1"/>
    <property type="molecule type" value="Genomic_DNA"/>
</dbReference>
<organism evidence="2 3">
    <name type="scientific">Lactiplantibacillus daoliensis</name>
    <dbReference type="NCBI Taxonomy" id="2559916"/>
    <lineage>
        <taxon>Bacteria</taxon>
        <taxon>Bacillati</taxon>
        <taxon>Bacillota</taxon>
        <taxon>Bacilli</taxon>
        <taxon>Lactobacillales</taxon>
        <taxon>Lactobacillaceae</taxon>
        <taxon>Lactiplantibacillus</taxon>
    </lineage>
</organism>
<reference evidence="3" key="1">
    <citation type="journal article" date="2019" name="Int. J. Syst. Evol. Microbiol.">
        <title>The Global Catalogue of Microorganisms (GCM) 10K type strain sequencing project: providing services to taxonomists for standard genome sequencing and annotation.</title>
        <authorList>
            <consortium name="The Broad Institute Genomics Platform"/>
            <consortium name="The Broad Institute Genome Sequencing Center for Infectious Disease"/>
            <person name="Wu L."/>
            <person name="Ma J."/>
        </authorList>
    </citation>
    <scope>NUCLEOTIDE SEQUENCE [LARGE SCALE GENOMIC DNA]</scope>
    <source>
        <strain evidence="3">CCM 8934</strain>
    </source>
</reference>
<gene>
    <name evidence="2" type="ORF">ACFQH1_02615</name>
</gene>
<keyword evidence="1" id="KW-0812">Transmembrane</keyword>
<feature type="transmembrane region" description="Helical" evidence="1">
    <location>
        <begin position="338"/>
        <end position="356"/>
    </location>
</feature>